<dbReference type="AlphaFoldDB" id="A0A939DIU9"/>
<dbReference type="EMBL" id="JAFKCZ010000017">
    <property type="protein sequence ID" value="MBN7798641.1"/>
    <property type="molecule type" value="Genomic_DNA"/>
</dbReference>
<evidence type="ECO:0000256" key="3">
    <source>
        <dbReference type="ARBA" id="ARBA00022989"/>
    </source>
</evidence>
<comment type="subcellular location">
    <subcellularLocation>
        <location evidence="1">Membrane</location>
        <topology evidence="1">Single-pass membrane protein</topology>
    </subcellularLocation>
</comment>
<dbReference type="RefSeq" id="WP_206562091.1">
    <property type="nucleotide sequence ID" value="NZ_JAFKCZ010000017.1"/>
</dbReference>
<dbReference type="GO" id="GO:0005886">
    <property type="term" value="C:plasma membrane"/>
    <property type="evidence" value="ECO:0007669"/>
    <property type="project" value="InterPro"/>
</dbReference>
<evidence type="ECO:0000256" key="1">
    <source>
        <dbReference type="ARBA" id="ARBA00004167"/>
    </source>
</evidence>
<dbReference type="Proteomes" id="UP000664303">
    <property type="component" value="Unassembled WGS sequence"/>
</dbReference>
<dbReference type="PANTHER" id="PTHR36985:SF1">
    <property type="entry name" value="TRANSLOCATION AND ASSEMBLY MODULE SUBUNIT TAMB"/>
    <property type="match status" value="1"/>
</dbReference>
<evidence type="ECO:0000256" key="4">
    <source>
        <dbReference type="ARBA" id="ARBA00023136"/>
    </source>
</evidence>
<keyword evidence="3" id="KW-1133">Transmembrane helix</keyword>
<keyword evidence="2" id="KW-0812">Transmembrane</keyword>
<evidence type="ECO:0000313" key="6">
    <source>
        <dbReference type="EMBL" id="MBN7798641.1"/>
    </source>
</evidence>
<keyword evidence="7" id="KW-1185">Reference proteome</keyword>
<reference evidence="6" key="1">
    <citation type="submission" date="2021-02" db="EMBL/GenBank/DDBJ databases">
        <title>PHA producing bacteria isolated from coastal sediment in Guangdong, Shenzhen.</title>
        <authorList>
            <person name="Zheng W."/>
            <person name="Yu S."/>
            <person name="Huang Y."/>
        </authorList>
    </citation>
    <scope>NUCLEOTIDE SEQUENCE</scope>
    <source>
        <strain evidence="6">TN14-10</strain>
    </source>
</reference>
<evidence type="ECO:0000313" key="7">
    <source>
        <dbReference type="Proteomes" id="UP000664303"/>
    </source>
</evidence>
<name>A0A939DIU9_9GAMM</name>
<organism evidence="6 7">
    <name type="scientific">Parahaliea mediterranea</name>
    <dbReference type="NCBI Taxonomy" id="651086"/>
    <lineage>
        <taxon>Bacteria</taxon>
        <taxon>Pseudomonadati</taxon>
        <taxon>Pseudomonadota</taxon>
        <taxon>Gammaproteobacteria</taxon>
        <taxon>Cellvibrionales</taxon>
        <taxon>Halieaceae</taxon>
        <taxon>Parahaliea</taxon>
    </lineage>
</organism>
<dbReference type="GO" id="GO:0009306">
    <property type="term" value="P:protein secretion"/>
    <property type="evidence" value="ECO:0007669"/>
    <property type="project" value="InterPro"/>
</dbReference>
<dbReference type="InterPro" id="IPR007452">
    <property type="entry name" value="TamB_C"/>
</dbReference>
<dbReference type="GO" id="GO:0097347">
    <property type="term" value="C:TAM protein secretion complex"/>
    <property type="evidence" value="ECO:0007669"/>
    <property type="project" value="TreeGrafter"/>
</dbReference>
<comment type="caution">
    <text evidence="6">The sequence shown here is derived from an EMBL/GenBank/DDBJ whole genome shotgun (WGS) entry which is preliminary data.</text>
</comment>
<sequence length="1224" mass="129669">MRRLAGIVLLALLVLLGLLATLPLSERGSRLLLDTVARHTPLEVSYGGGRLFGAFELEHLSIAAGDVTVALRGLRADLNPACLWRSEVCLRRLQVDALEVDVPAGEGDPDPDPGGVQNVPLVFPVRVLAPQVMVAQTAVRWDGGGWTQGPAAFSLQITEGGIYIGGGSIRDARLALASTGEADPDPAPLALPELWLPFELAVDELVLLQAGWDVAGAGGELERVVLAGRWQGTRLELPRLRLEDGAWGEATLEGQLEFAGQWPLAAGLRWVPAAARVPPALDLGALALSASGDLSRLALELRSDGARQLDLRARLDTLDPALPFSAEGRVDWPRALPLADLVTLPDEAPPVTLEAPLTLSADGTLDAQTLRAGLSVTGLGYEALAVSVDAEHRAGTVQLHRLALREADGGSALFASGAVALGQATRASLQVSSPGLVLPAFSEYLFGQVRGELALEAEFADARWAVDLSQLSLEGEVNGLPASADGALALDSARYVAGGDLRFDLNGARGEVRGLPGGQGARLSLDVADLGRWQRDSGGQLAVNAEFAGPDADLRFQGELEDAHWQAWQLRGATVEGRIAPGAPDRFQLGLVASGARHEQLRLQHLALDLEGNGEHRSGRLDIRGDITGELQLAARREGDGWRGSLRPAALQTPLGEWALAEAAGFDWRGDTLSVAAHCWRSGERRLCLEEGDFGASGRVRLALATDLGLLSTFAVAGVELEGDMDGALRATWDSAGNLQLDGELDTGAGLIRQQLAEGQEATWGWDGLSSSVHSTDGGTELAAQLRRGGRTVVDLLAVLPTDRAAPLAGHATVDDLQLAALRSFVPALARLEGTLAGEVELAGTGADPLALGKLRWRQGALAVHSSPTEITALKLDLDLRGDDLALSGDGEMGGGPIQLRGELLARPDWALELTLRGQRNHLVYPPSVEVVVTPDIRVEAGPDRVHLGGTIRVEEGEVAQAELPAGSVDLSRDVVQVDYAGNVIEQSQPFDTSMDVRVVINDAFRVVGSGLDARVGGDLQLQQQPGRPLQLYGNLNVVGGEFRAYGQHLAIKQGRVSFAGVPENPELDLRAQREIPLEQVTAGVRVTGTLEVPQLEIYTDPPMSQPEALSYLVRGRGLDAGGDGTAMALSLGTGIVNRSAVVEELNRLPGLSNVEFGAETVEDDTAATVSGYLGERIYLSYGVGLYEPVNVLTARLYLQTRLWLEVVSRLESSVDLYYSFDID</sequence>
<accession>A0A939DIU9</accession>
<proteinExistence type="predicted"/>
<evidence type="ECO:0000256" key="2">
    <source>
        <dbReference type="ARBA" id="ARBA00022692"/>
    </source>
</evidence>
<gene>
    <name evidence="6" type="ORF">JYP50_18715</name>
</gene>
<protein>
    <submittedName>
        <fullName evidence="6">Translocation/assembly module TamB domain-containing protein</fullName>
    </submittedName>
</protein>
<evidence type="ECO:0000259" key="5">
    <source>
        <dbReference type="Pfam" id="PF04357"/>
    </source>
</evidence>
<keyword evidence="4" id="KW-0472">Membrane</keyword>
<feature type="domain" description="Translocation and assembly module TamB C-terminal" evidence="5">
    <location>
        <begin position="894"/>
        <end position="1222"/>
    </location>
</feature>
<dbReference type="Pfam" id="PF04357">
    <property type="entry name" value="TamB"/>
    <property type="match status" value="1"/>
</dbReference>
<dbReference type="PANTHER" id="PTHR36985">
    <property type="entry name" value="TRANSLOCATION AND ASSEMBLY MODULE SUBUNIT TAMB"/>
    <property type="match status" value="1"/>
</dbReference>